<dbReference type="Proteomes" id="UP000838412">
    <property type="component" value="Chromosome 2"/>
</dbReference>
<reference evidence="2" key="1">
    <citation type="submission" date="2022-01" db="EMBL/GenBank/DDBJ databases">
        <authorList>
            <person name="Braso-Vives M."/>
        </authorList>
    </citation>
    <scope>NUCLEOTIDE SEQUENCE</scope>
</reference>
<dbReference type="EMBL" id="OV696687">
    <property type="protein sequence ID" value="CAH1253431.1"/>
    <property type="molecule type" value="Genomic_DNA"/>
</dbReference>
<evidence type="ECO:0000313" key="2">
    <source>
        <dbReference type="EMBL" id="CAH1253431.1"/>
    </source>
</evidence>
<organism evidence="2 3">
    <name type="scientific">Branchiostoma lanceolatum</name>
    <name type="common">Common lancelet</name>
    <name type="synonym">Amphioxus lanceolatum</name>
    <dbReference type="NCBI Taxonomy" id="7740"/>
    <lineage>
        <taxon>Eukaryota</taxon>
        <taxon>Metazoa</taxon>
        <taxon>Chordata</taxon>
        <taxon>Cephalochordata</taxon>
        <taxon>Leptocardii</taxon>
        <taxon>Amphioxiformes</taxon>
        <taxon>Branchiostomatidae</taxon>
        <taxon>Branchiostoma</taxon>
    </lineage>
</organism>
<dbReference type="AlphaFoldDB" id="A0A8K0ELU0"/>
<name>A0A8K0ELU0_BRALA</name>
<sequence>MSKFFEPSLDGAYPTMAIYGGPLYADFLGPFYRNESGGSFPTTSSTVSSDSVPPPGWEDKTVQDLQDIWQDSEESLSGKYTSIVEREDVPQIEELARLFVFRAKTSPRWLPYYTGLSPTETPCPELQVQATESPGATPTHDDIRVLARDDEMQDVEDWLNAAPDLDISSMLQEAGCDLFSCCVGENMSVATSTGQFTSGQTSEDDRSVLIGCEEPQSSPGWEDKKVQDLQDIWMDQEQSLSSKYTSIVEREDVQQIEELARMFVFRAKTSPRWLPYYTGLSPTETPCPELQVQATESPGATPTHDDIRVLARDDEMQDVEDWLNAAPDLDISSMLQEAGCDLFSCSDGENMSAASSTGQFTSGQTSEDDSSVLIGCEEPHDLDISSVLQEAGCDLFSCSDGENMSVATCTGQFTSGQTPDGDRSVLIPCEKPQSSSGWEDKTVHDLQDIWMDQKESYHSTVERDDVQQIEELARLFVFRAKTSPRWLPYYTGLSPTETPCPELQVQATESPVATPTHDDIRVLARDDEMQDVEDWLNAAPDLDISSMLQEAGCDLFSCYGGENMSAATSTGQFTSGQTPEGDRPVLIGCEELQSSQCITSFIKEDDIVDLATTTNDSLAEQPLRRLPFECQSPVNTPKPSSPAAELLLTPVYDDACAHYPDQPSCAEEPPFLKCTCLQRDDWAMIETVATMFVFHAKHSPRHVPYYTCQSPAGTTPSTPRLAAEESWVNPYFTCQSPAGTPPPTPRLAAEESWVHEDVQSLAKRAEEEDIADWVNGMCGTGEDVQGLAKKVDQDDTQEFVHEMCDNRSAPATLMHQDIQGLAKKVDREDTKEFGKETCGDQSTPTTLMHQDALSKIDDKEEIQDFVNGDQSTSTTLMHQGKDLQDLSKEADKEDPQDFVNKTCGDRATPTTPTHKGEDVNDLAKKVVKENPQDLVQTTPTALLHQDAQGLEKVEQDNSVVTDMCGASHQMVPTTLTGQAEDIQAKTVDKEDQGNMVTERETKAQTDDEPQKREGKWWDLRIKREKMATDRTGGSNDEKKDAKEGRKWWRRIFTRKSGGKTSGNDNEASSRKSRWKIFRKKQLHEKGLKDGRTTTESKTNWWKRGSKKTGNSKTDLYEGTHLEDTILVVFSDHGPSTLIKSGPL</sequence>
<proteinExistence type="predicted"/>
<feature type="region of interest" description="Disordered" evidence="1">
    <location>
        <begin position="988"/>
        <end position="1012"/>
    </location>
</feature>
<feature type="region of interest" description="Disordered" evidence="1">
    <location>
        <begin position="1048"/>
        <end position="1114"/>
    </location>
</feature>
<keyword evidence="3" id="KW-1185">Reference proteome</keyword>
<evidence type="ECO:0000313" key="3">
    <source>
        <dbReference type="Proteomes" id="UP000838412"/>
    </source>
</evidence>
<feature type="compositionally biased region" description="Basic residues" evidence="1">
    <location>
        <begin position="1070"/>
        <end position="1082"/>
    </location>
</feature>
<accession>A0A8K0ELU0</accession>
<gene>
    <name evidence="2" type="primary">Hypp1180</name>
    <name evidence="2" type="ORF">BLAG_LOCUS13219</name>
</gene>
<feature type="compositionally biased region" description="Basic residues" evidence="1">
    <location>
        <begin position="1048"/>
        <end position="1057"/>
    </location>
</feature>
<protein>
    <submittedName>
        <fullName evidence="2">Hypp1180 protein</fullName>
    </submittedName>
</protein>
<dbReference type="OrthoDB" id="10148760at2759"/>
<feature type="compositionally biased region" description="Basic and acidic residues" evidence="1">
    <location>
        <begin position="1083"/>
        <end position="1094"/>
    </location>
</feature>
<evidence type="ECO:0000256" key="1">
    <source>
        <dbReference type="SAM" id="MobiDB-lite"/>
    </source>
</evidence>